<reference evidence="1 2" key="1">
    <citation type="submission" date="2024-11" db="EMBL/GenBank/DDBJ databases">
        <title>A near-complete genome assembly of Cinchona calisaya.</title>
        <authorList>
            <person name="Lian D.C."/>
            <person name="Zhao X.W."/>
            <person name="Wei L."/>
        </authorList>
    </citation>
    <scope>NUCLEOTIDE SEQUENCE [LARGE SCALE GENOMIC DNA]</scope>
    <source>
        <tissue evidence="1">Nenye</tissue>
    </source>
</reference>
<proteinExistence type="predicted"/>
<organism evidence="1 2">
    <name type="scientific">Cinchona calisaya</name>
    <dbReference type="NCBI Taxonomy" id="153742"/>
    <lineage>
        <taxon>Eukaryota</taxon>
        <taxon>Viridiplantae</taxon>
        <taxon>Streptophyta</taxon>
        <taxon>Embryophyta</taxon>
        <taxon>Tracheophyta</taxon>
        <taxon>Spermatophyta</taxon>
        <taxon>Magnoliopsida</taxon>
        <taxon>eudicotyledons</taxon>
        <taxon>Gunneridae</taxon>
        <taxon>Pentapetalae</taxon>
        <taxon>asterids</taxon>
        <taxon>lamiids</taxon>
        <taxon>Gentianales</taxon>
        <taxon>Rubiaceae</taxon>
        <taxon>Cinchonoideae</taxon>
        <taxon>Cinchoneae</taxon>
        <taxon>Cinchona</taxon>
    </lineage>
</organism>
<name>A0ABD2ZJ52_9GENT</name>
<evidence type="ECO:0000313" key="2">
    <source>
        <dbReference type="Proteomes" id="UP001630127"/>
    </source>
</evidence>
<sequence>MSVSSASLIMATSIPISLFQQLDSGQLQPQFLVGGSTSRQNQLGNSWAEVVKKKDTMPDGLDLSFIPATDGDYVTLDASGVTEVYIFQFETEEAKIHVLENLPWPFQSKMLYLKTWTPEMDMSKDELTFVPIWVKFPKLKLHYYTARTLSKSVSRIGVPLYTDHMAADQIQDQETRVESPTPVVIFVGFEVLTGPMKWTSL</sequence>
<accession>A0ABD2ZJ52</accession>
<protein>
    <recommendedName>
        <fullName evidence="3">DUF4283 domain-containing protein</fullName>
    </recommendedName>
</protein>
<dbReference type="EMBL" id="JBJUIK010000009">
    <property type="protein sequence ID" value="KAL3519154.1"/>
    <property type="molecule type" value="Genomic_DNA"/>
</dbReference>
<gene>
    <name evidence="1" type="ORF">ACH5RR_021743</name>
</gene>
<evidence type="ECO:0000313" key="1">
    <source>
        <dbReference type="EMBL" id="KAL3519154.1"/>
    </source>
</evidence>
<evidence type="ECO:0008006" key="3">
    <source>
        <dbReference type="Google" id="ProtNLM"/>
    </source>
</evidence>
<dbReference type="InterPro" id="IPR040256">
    <property type="entry name" value="At4g02000-like"/>
</dbReference>
<dbReference type="Proteomes" id="UP001630127">
    <property type="component" value="Unassembled WGS sequence"/>
</dbReference>
<keyword evidence="2" id="KW-1185">Reference proteome</keyword>
<dbReference type="PANTHER" id="PTHR31286:SF165">
    <property type="entry name" value="DUF4283 DOMAIN-CONTAINING PROTEIN"/>
    <property type="match status" value="1"/>
</dbReference>
<dbReference type="AlphaFoldDB" id="A0ABD2ZJ52"/>
<comment type="caution">
    <text evidence="1">The sequence shown here is derived from an EMBL/GenBank/DDBJ whole genome shotgun (WGS) entry which is preliminary data.</text>
</comment>
<dbReference type="PANTHER" id="PTHR31286">
    <property type="entry name" value="GLYCINE-RICH CELL WALL STRUCTURAL PROTEIN 1.8-LIKE"/>
    <property type="match status" value="1"/>
</dbReference>